<feature type="transmembrane region" description="Helical" evidence="1">
    <location>
        <begin position="6"/>
        <end position="30"/>
    </location>
</feature>
<keyword evidence="1" id="KW-0812">Transmembrane</keyword>
<evidence type="ECO:0000256" key="1">
    <source>
        <dbReference type="SAM" id="Phobius"/>
    </source>
</evidence>
<sequence>MSLFVISVFMYSSMFIIHIAFVQIYIKLFLYVRSTYSIKFIYLYCVYRT</sequence>
<reference evidence="2 3" key="1">
    <citation type="journal article" date="2009" name="Environ. Microbiol.">
        <title>Four newly isolated fuselloviruses from extreme geothermal environments reveal unusual morphologies and a possible interviral recombination mechanism.</title>
        <authorList>
            <person name="Redder P."/>
            <person name="Peng X."/>
            <person name="Brugger K."/>
            <person name="Shah S.A."/>
            <person name="Roesch F."/>
            <person name="Greve B."/>
            <person name="She Q."/>
            <person name="Schleper C."/>
            <person name="Forterre P."/>
            <person name="Garrett R.A."/>
            <person name="Prangishvili D."/>
        </authorList>
    </citation>
    <scope>NUCLEOTIDE SEQUENCE [LARGE SCALE GENOMIC DNA]</scope>
</reference>
<proteinExistence type="predicted"/>
<protein>
    <submittedName>
        <fullName evidence="2">Uncharacterized protein</fullName>
    </submittedName>
</protein>
<dbReference type="KEGG" id="vg:8676870"/>
<keyword evidence="3" id="KW-1185">Reference proteome</keyword>
<dbReference type="EMBL" id="FJ870916">
    <property type="protein sequence ID" value="ACZ35769.1"/>
    <property type="molecule type" value="Genomic_DNA"/>
</dbReference>
<keyword evidence="1" id="KW-1133">Transmembrane helix</keyword>
<accession>D1GF68</accession>
<keyword evidence="1" id="KW-0472">Membrane</keyword>
<name>D1GF68_9VIRU</name>
<dbReference type="RefSeq" id="YP_003331500.1">
    <property type="nucleotide sequence ID" value="NC_013588.1"/>
</dbReference>
<dbReference type="Proteomes" id="UP000000512">
    <property type="component" value="Segment"/>
</dbReference>
<evidence type="ECO:0000313" key="2">
    <source>
        <dbReference type="EMBL" id="ACZ35769.1"/>
    </source>
</evidence>
<organism evidence="2 3">
    <name type="scientific">Sulfolobus spindle-shaped virus 7</name>
    <dbReference type="NCBI Taxonomy" id="693628"/>
    <lineage>
        <taxon>Viruses</taxon>
        <taxon>Viruses incertae sedis</taxon>
        <taxon>Fuselloviridae</taxon>
        <taxon>Alphafusellovirus</taxon>
        <taxon>Alphafusellovirus hengillense</taxon>
    </lineage>
</organism>
<dbReference type="GeneID" id="8676870"/>
<evidence type="ECO:0000313" key="3">
    <source>
        <dbReference type="Proteomes" id="UP000000512"/>
    </source>
</evidence>